<evidence type="ECO:0000313" key="3">
    <source>
        <dbReference type="EMBL" id="WGW04652.1"/>
    </source>
</evidence>
<dbReference type="InterPro" id="IPR036388">
    <property type="entry name" value="WH-like_DNA-bd_sf"/>
</dbReference>
<name>A0ABY8QKI4_9RHOB</name>
<dbReference type="Pfam" id="PF08223">
    <property type="entry name" value="PaaX_C"/>
    <property type="match status" value="1"/>
</dbReference>
<gene>
    <name evidence="3" type="ORF">QF118_03630</name>
</gene>
<dbReference type="EMBL" id="CP124616">
    <property type="protein sequence ID" value="WGW04652.1"/>
    <property type="molecule type" value="Genomic_DNA"/>
</dbReference>
<dbReference type="Proteomes" id="UP001241605">
    <property type="component" value="Chromosome"/>
</dbReference>
<accession>A0ABY8QKI4</accession>
<feature type="domain" description="Transcriptional repressor PaaX-like C-terminal" evidence="2">
    <location>
        <begin position="184"/>
        <end position="252"/>
    </location>
</feature>
<proteinExistence type="predicted"/>
<evidence type="ECO:0000313" key="4">
    <source>
        <dbReference type="Proteomes" id="UP001241605"/>
    </source>
</evidence>
<organism evidence="3 4">
    <name type="scientific">Tropicibacter oceani</name>
    <dbReference type="NCBI Taxonomy" id="3058420"/>
    <lineage>
        <taxon>Bacteria</taxon>
        <taxon>Pseudomonadati</taxon>
        <taxon>Pseudomonadota</taxon>
        <taxon>Alphaproteobacteria</taxon>
        <taxon>Rhodobacterales</taxon>
        <taxon>Roseobacteraceae</taxon>
        <taxon>Tropicibacter</taxon>
    </lineage>
</organism>
<dbReference type="RefSeq" id="WP_282301287.1">
    <property type="nucleotide sequence ID" value="NZ_CP124616.1"/>
</dbReference>
<reference evidence="3 4" key="1">
    <citation type="submission" date="2023-05" db="EMBL/GenBank/DDBJ databases">
        <title>YMD87, complete Genome.</title>
        <authorList>
            <person name="Zhang J."/>
            <person name="Xu X."/>
        </authorList>
    </citation>
    <scope>NUCLEOTIDE SEQUENCE [LARGE SCALE GENOMIC DNA]</scope>
    <source>
        <strain evidence="3 4">YMD87</strain>
    </source>
</reference>
<sequence length="264" mass="28677">MTAQAYDMATEIAAFASCGPLRTWSVIATIMGDLLRAPEDAISGRALAGLAGPMAISEQALRVAVHRLKKDGWIESRREGRESLHLLSARGRAETEAVRALVYDAVGPRPEAVTLVVAPPDLTPPLMTVLPPSAMQLSTRCALVAGEKTLDRRLLAAPLHEGTLPKWVALALAGKPLRSEFAVLTRLTRQALEQLPEDPDKRLLLRLIILHHWRRLVLRQSPLADALLPADWEGAQARAAVIEALERLPRIAPDALNLALQSKG</sequence>
<dbReference type="SUPFAM" id="SSF46785">
    <property type="entry name" value="Winged helix' DNA-binding domain"/>
    <property type="match status" value="1"/>
</dbReference>
<dbReference type="InterPro" id="IPR011965">
    <property type="entry name" value="PaaX_trns_reg"/>
</dbReference>
<dbReference type="Pfam" id="PF07848">
    <property type="entry name" value="PaaX"/>
    <property type="match status" value="1"/>
</dbReference>
<dbReference type="Gene3D" id="1.20.58.1460">
    <property type="match status" value="1"/>
</dbReference>
<dbReference type="InterPro" id="IPR036390">
    <property type="entry name" value="WH_DNA-bd_sf"/>
</dbReference>
<dbReference type="PANTHER" id="PTHR30319">
    <property type="entry name" value="PHENYLACETIC ACID REGULATOR-RELATED TRANSCRIPTIONAL REPRESSOR"/>
    <property type="match status" value="1"/>
</dbReference>
<dbReference type="InterPro" id="IPR012906">
    <property type="entry name" value="PaaX-like_N"/>
</dbReference>
<evidence type="ECO:0000259" key="1">
    <source>
        <dbReference type="Pfam" id="PF07848"/>
    </source>
</evidence>
<dbReference type="InterPro" id="IPR013225">
    <property type="entry name" value="PaaX_C"/>
</dbReference>
<keyword evidence="4" id="KW-1185">Reference proteome</keyword>
<protein>
    <submittedName>
        <fullName evidence="3">PaaX family transcriptional regulator C-terminal domain-containing protein</fullName>
    </submittedName>
</protein>
<dbReference type="Gene3D" id="1.10.10.10">
    <property type="entry name" value="Winged helix-like DNA-binding domain superfamily/Winged helix DNA-binding domain"/>
    <property type="match status" value="1"/>
</dbReference>
<dbReference type="PANTHER" id="PTHR30319:SF1">
    <property type="entry name" value="TRANSCRIPTIONAL REPRESSOR PAAX"/>
    <property type="match status" value="1"/>
</dbReference>
<dbReference type="PIRSF" id="PIRSF020623">
    <property type="entry name" value="PaaX"/>
    <property type="match status" value="1"/>
</dbReference>
<feature type="domain" description="Transcriptional repressor PaaX-like N-terminal" evidence="1">
    <location>
        <begin position="23"/>
        <end position="91"/>
    </location>
</feature>
<evidence type="ECO:0000259" key="2">
    <source>
        <dbReference type="Pfam" id="PF08223"/>
    </source>
</evidence>
<dbReference type="Gene3D" id="3.30.70.2670">
    <property type="match status" value="1"/>
</dbReference>